<proteinExistence type="predicted"/>
<evidence type="ECO:0000256" key="1">
    <source>
        <dbReference type="SAM" id="Phobius"/>
    </source>
</evidence>
<keyword evidence="1" id="KW-0812">Transmembrane</keyword>
<organism evidence="2 3">
    <name type="scientific">Macrococcus lamae</name>
    <dbReference type="NCBI Taxonomy" id="198484"/>
    <lineage>
        <taxon>Bacteria</taxon>
        <taxon>Bacillati</taxon>
        <taxon>Bacillota</taxon>
        <taxon>Bacilli</taxon>
        <taxon>Bacillales</taxon>
        <taxon>Staphylococcaceae</taxon>
        <taxon>Macrococcus</taxon>
    </lineage>
</organism>
<dbReference type="PIRSF" id="PIRSF003203">
    <property type="entry name" value="AzlD"/>
    <property type="match status" value="1"/>
</dbReference>
<dbReference type="InterPro" id="IPR008407">
    <property type="entry name" value="Brnchd-chn_aa_trnsp_AzlD"/>
</dbReference>
<evidence type="ECO:0000313" key="2">
    <source>
        <dbReference type="EMBL" id="TDM07952.1"/>
    </source>
</evidence>
<feature type="transmembrane region" description="Helical" evidence="1">
    <location>
        <begin position="40"/>
        <end position="59"/>
    </location>
</feature>
<reference evidence="2 3" key="1">
    <citation type="submission" date="2019-01" db="EMBL/GenBank/DDBJ databases">
        <title>Draft genome sequences of the type strains of six Macrococcus species.</title>
        <authorList>
            <person name="Mazhar S."/>
            <person name="Altermann E."/>
            <person name="Hill C."/>
            <person name="Mcauliffe O."/>
        </authorList>
    </citation>
    <scope>NUCLEOTIDE SEQUENCE [LARGE SCALE GENOMIC DNA]</scope>
    <source>
        <strain evidence="2 3">CCM4815</strain>
    </source>
</reference>
<keyword evidence="1" id="KW-1133">Transmembrane helix</keyword>
<dbReference type="AlphaFoldDB" id="A0A4R6BTG8"/>
<dbReference type="Proteomes" id="UP000294802">
    <property type="component" value="Unassembled WGS sequence"/>
</dbReference>
<comment type="caution">
    <text evidence="2">The sequence shown here is derived from an EMBL/GenBank/DDBJ whole genome shotgun (WGS) entry which is preliminary data.</text>
</comment>
<feature type="transmembrane region" description="Helical" evidence="1">
    <location>
        <begin position="6"/>
        <end position="28"/>
    </location>
</feature>
<dbReference type="EMBL" id="SCWB01000012">
    <property type="protein sequence ID" value="TDM07952.1"/>
    <property type="molecule type" value="Genomic_DNA"/>
</dbReference>
<accession>A0A4R6BTG8</accession>
<name>A0A4R6BTG8_9STAP</name>
<evidence type="ECO:0000313" key="3">
    <source>
        <dbReference type="Proteomes" id="UP000294802"/>
    </source>
</evidence>
<dbReference type="RefSeq" id="WP_133444156.1">
    <property type="nucleotide sequence ID" value="NZ_SCWB01000012.1"/>
</dbReference>
<protein>
    <submittedName>
        <fullName evidence="2">Branched-chain amino acid transporter AzlD</fullName>
    </submittedName>
</protein>
<keyword evidence="1" id="KW-0472">Membrane</keyword>
<gene>
    <name evidence="2" type="ORF">ERX29_07835</name>
</gene>
<feature type="transmembrane region" description="Helical" evidence="1">
    <location>
        <begin position="65"/>
        <end position="85"/>
    </location>
</feature>
<dbReference type="OrthoDB" id="308265at2"/>
<keyword evidence="3" id="KW-1185">Reference proteome</keyword>
<sequence>MTLSQQLITILIITIVTLLTRYLPFFIFKTDKEIPPLIQYFGQILPPAIFGLLVVYALRDIEWTSSAHSIPTFSAIIVILLLHLWKRNMLMSIAAGTICYMIFIRL</sequence>
<dbReference type="Pfam" id="PF05437">
    <property type="entry name" value="AzlD"/>
    <property type="match status" value="1"/>
</dbReference>